<evidence type="ECO:0000313" key="1">
    <source>
        <dbReference type="EMBL" id="KIM71290.1"/>
    </source>
</evidence>
<feature type="non-terminal residue" evidence="1">
    <location>
        <position position="51"/>
    </location>
</feature>
<reference evidence="2" key="2">
    <citation type="submission" date="2015-01" db="EMBL/GenBank/DDBJ databases">
        <title>Evolutionary Origins and Diversification of the Mycorrhizal Mutualists.</title>
        <authorList>
            <consortium name="DOE Joint Genome Institute"/>
            <consortium name="Mycorrhizal Genomics Consortium"/>
            <person name="Kohler A."/>
            <person name="Kuo A."/>
            <person name="Nagy L.G."/>
            <person name="Floudas D."/>
            <person name="Copeland A."/>
            <person name="Barry K.W."/>
            <person name="Cichocki N."/>
            <person name="Veneault-Fourrey C."/>
            <person name="LaButti K."/>
            <person name="Lindquist E.A."/>
            <person name="Lipzen A."/>
            <person name="Lundell T."/>
            <person name="Morin E."/>
            <person name="Murat C."/>
            <person name="Riley R."/>
            <person name="Ohm R."/>
            <person name="Sun H."/>
            <person name="Tunlid A."/>
            <person name="Henrissat B."/>
            <person name="Grigoriev I.V."/>
            <person name="Hibbett D.S."/>
            <person name="Martin F."/>
        </authorList>
    </citation>
    <scope>NUCLEOTIDE SEQUENCE [LARGE SCALE GENOMIC DNA]</scope>
    <source>
        <strain evidence="2">F 1598</strain>
    </source>
</reference>
<dbReference type="Proteomes" id="UP000054166">
    <property type="component" value="Unassembled WGS sequence"/>
</dbReference>
<dbReference type="HOGENOM" id="CLU_196963_0_0_1"/>
<protein>
    <recommendedName>
        <fullName evidence="3">DEAD/DEAH box helicase domain-containing protein</fullName>
    </recommendedName>
</protein>
<organism evidence="1 2">
    <name type="scientific">Piloderma croceum (strain F 1598)</name>
    <dbReference type="NCBI Taxonomy" id="765440"/>
    <lineage>
        <taxon>Eukaryota</taxon>
        <taxon>Fungi</taxon>
        <taxon>Dikarya</taxon>
        <taxon>Basidiomycota</taxon>
        <taxon>Agaricomycotina</taxon>
        <taxon>Agaricomycetes</taxon>
        <taxon>Agaricomycetidae</taxon>
        <taxon>Atheliales</taxon>
        <taxon>Atheliaceae</taxon>
        <taxon>Piloderma</taxon>
    </lineage>
</organism>
<gene>
    <name evidence="1" type="ORF">PILCRDRAFT_44220</name>
</gene>
<dbReference type="OrthoDB" id="10261556at2759"/>
<reference evidence="1 2" key="1">
    <citation type="submission" date="2014-04" db="EMBL/GenBank/DDBJ databases">
        <authorList>
            <consortium name="DOE Joint Genome Institute"/>
            <person name="Kuo A."/>
            <person name="Tarkka M."/>
            <person name="Buscot F."/>
            <person name="Kohler A."/>
            <person name="Nagy L.G."/>
            <person name="Floudas D."/>
            <person name="Copeland A."/>
            <person name="Barry K.W."/>
            <person name="Cichocki N."/>
            <person name="Veneault-Fourrey C."/>
            <person name="LaButti K."/>
            <person name="Lindquist E.A."/>
            <person name="Lipzen A."/>
            <person name="Lundell T."/>
            <person name="Morin E."/>
            <person name="Murat C."/>
            <person name="Sun H."/>
            <person name="Tunlid A."/>
            <person name="Henrissat B."/>
            <person name="Grigoriev I.V."/>
            <person name="Hibbett D.S."/>
            <person name="Martin F."/>
            <person name="Nordberg H.P."/>
            <person name="Cantor M.N."/>
            <person name="Hua S.X."/>
        </authorList>
    </citation>
    <scope>NUCLEOTIDE SEQUENCE [LARGE SCALE GENOMIC DNA]</scope>
    <source>
        <strain evidence="1 2">F 1598</strain>
    </source>
</reference>
<keyword evidence="2" id="KW-1185">Reference proteome</keyword>
<dbReference type="EMBL" id="KN833369">
    <property type="protein sequence ID" value="KIM71290.1"/>
    <property type="molecule type" value="Genomic_DNA"/>
</dbReference>
<dbReference type="SUPFAM" id="SSF52540">
    <property type="entry name" value="P-loop containing nucleoside triphosphate hydrolases"/>
    <property type="match status" value="1"/>
</dbReference>
<dbReference type="Gene3D" id="3.40.50.300">
    <property type="entry name" value="P-loop containing nucleotide triphosphate hydrolases"/>
    <property type="match status" value="1"/>
</dbReference>
<feature type="non-terminal residue" evidence="1">
    <location>
        <position position="1"/>
    </location>
</feature>
<name>A0A0C3EF59_PILCF</name>
<dbReference type="InterPro" id="IPR027417">
    <property type="entry name" value="P-loop_NTPase"/>
</dbReference>
<dbReference type="InParanoid" id="A0A0C3EF59"/>
<evidence type="ECO:0008006" key="3">
    <source>
        <dbReference type="Google" id="ProtNLM"/>
    </source>
</evidence>
<sequence length="51" mass="5984">IRRRTQEVLGYRPCLWQIRVVEAILRHDKDIIAIAAMGSGKTLTFWMPLLF</sequence>
<dbReference type="AlphaFoldDB" id="A0A0C3EF59"/>
<accession>A0A0C3EF59</accession>
<proteinExistence type="predicted"/>
<evidence type="ECO:0000313" key="2">
    <source>
        <dbReference type="Proteomes" id="UP000054166"/>
    </source>
</evidence>